<evidence type="ECO:0000259" key="1">
    <source>
        <dbReference type="Pfam" id="PF03050"/>
    </source>
</evidence>
<evidence type="ECO:0008006" key="5">
    <source>
        <dbReference type="Google" id="ProtNLM"/>
    </source>
</evidence>
<dbReference type="KEGG" id="abq:ABAZ39_33070"/>
<evidence type="ECO:0000313" key="3">
    <source>
        <dbReference type="EMBL" id="AIB16670.1"/>
    </source>
</evidence>
<dbReference type="AlphaFoldDB" id="A0A060DVF3"/>
<accession>A0A060DVF3</accession>
<dbReference type="Pfam" id="PF03050">
    <property type="entry name" value="DDE_Tnp_IS66"/>
    <property type="match status" value="1"/>
</dbReference>
<keyword evidence="3" id="KW-0614">Plasmid</keyword>
<name>A0A060DVF3_9PROT</name>
<protein>
    <recommendedName>
        <fullName evidence="5">Transposase IS66 family protein</fullName>
    </recommendedName>
</protein>
<dbReference type="InterPro" id="IPR052344">
    <property type="entry name" value="Transposase-related"/>
</dbReference>
<organism evidence="3 4">
    <name type="scientific">Azospirillum argentinense</name>
    <dbReference type="NCBI Taxonomy" id="2970906"/>
    <lineage>
        <taxon>Bacteria</taxon>
        <taxon>Pseudomonadati</taxon>
        <taxon>Pseudomonadota</taxon>
        <taxon>Alphaproteobacteria</taxon>
        <taxon>Rhodospirillales</taxon>
        <taxon>Azospirillaceae</taxon>
        <taxon>Azospirillum</taxon>
    </lineage>
</organism>
<dbReference type="PANTHER" id="PTHR33678">
    <property type="entry name" value="BLL1576 PROTEIN"/>
    <property type="match status" value="1"/>
</dbReference>
<dbReference type="Pfam" id="PF13817">
    <property type="entry name" value="DDE_Tnp_IS66_C"/>
    <property type="match status" value="1"/>
</dbReference>
<gene>
    <name evidence="3" type="ORF">ABAZ39_33070</name>
</gene>
<dbReference type="InterPro" id="IPR039552">
    <property type="entry name" value="IS66_C"/>
</dbReference>
<dbReference type="EMBL" id="CP007798">
    <property type="protein sequence ID" value="AIB16670.1"/>
    <property type="molecule type" value="Genomic_DNA"/>
</dbReference>
<dbReference type="InterPro" id="IPR004291">
    <property type="entry name" value="Transposase_IS66_central"/>
</dbReference>
<evidence type="ECO:0000313" key="4">
    <source>
        <dbReference type="Proteomes" id="UP000027186"/>
    </source>
</evidence>
<proteinExistence type="predicted"/>
<reference evidence="3 4" key="1">
    <citation type="journal article" date="2014" name="Genome Announc.">
        <title>Complete Genome Sequence of the Model Rhizosphere Strain Azospirillum brasilense Az39, Successfully Applied in Agriculture.</title>
        <authorList>
            <person name="Rivera D."/>
            <person name="Revale S."/>
            <person name="Molina R."/>
            <person name="Gualpa J."/>
            <person name="Puente M."/>
            <person name="Maroniche G."/>
            <person name="Paris G."/>
            <person name="Baker D."/>
            <person name="Clavijo B."/>
            <person name="McLay K."/>
            <person name="Spaepen S."/>
            <person name="Perticari A."/>
            <person name="Vazquez M."/>
            <person name="Wisniewski-Dye F."/>
            <person name="Watkins C."/>
            <person name="Martinez-Abarca F."/>
            <person name="Vanderleyden J."/>
            <person name="Cassan F."/>
        </authorList>
    </citation>
    <scope>NUCLEOTIDE SEQUENCE [LARGE SCALE GENOMIC DNA]</scope>
    <source>
        <strain evidence="3 4">Az39</strain>
        <plasmid evidence="3">AbAZ39_p5</plasmid>
    </source>
</reference>
<feature type="domain" description="Transposase IS66 central" evidence="1">
    <location>
        <begin position="1"/>
        <end position="32"/>
    </location>
</feature>
<feature type="domain" description="Transposase IS66 C-terminal" evidence="2">
    <location>
        <begin position="39"/>
        <end position="77"/>
    </location>
</feature>
<dbReference type="PANTHER" id="PTHR33678:SF1">
    <property type="entry name" value="BLL1576 PROTEIN"/>
    <property type="match status" value="1"/>
</dbReference>
<geneLocation type="plasmid" evidence="3 4">
    <name>AbAZ39_p5</name>
</geneLocation>
<dbReference type="Proteomes" id="UP000027186">
    <property type="component" value="Plasmid AbAZ39_p5"/>
</dbReference>
<sequence length="86" mass="9474">MEIDNNSAERAMRAVALGRKNWLFAGSHGGGEAAAVFYTLIETAKSNGHNPRLWLTRVLEAIGRERDLADHDDLLPWAMPTEPATT</sequence>
<evidence type="ECO:0000259" key="2">
    <source>
        <dbReference type="Pfam" id="PF13817"/>
    </source>
</evidence>